<proteinExistence type="predicted"/>
<keyword evidence="1" id="KW-1133">Transmembrane helix</keyword>
<evidence type="ECO:0000313" key="3">
    <source>
        <dbReference type="Proteomes" id="UP000619293"/>
    </source>
</evidence>
<evidence type="ECO:0000256" key="1">
    <source>
        <dbReference type="SAM" id="Phobius"/>
    </source>
</evidence>
<sequence length="261" mass="29023">METLKMFSRTGLVGVVGLALLLIGISEEFSVGIASVRIPENGPWRLVLGATGVALVFIALVRLAITAYRRSVSPPPEFLALIDSPQHAFGHVAKDVTRLSILARTAVNLVTGYSDVLRRLIHEGCEIRILLVDPACAAARHLYADNYARFHRNLFQTATFLRELNDTVNADGSGRAVTIRLIKHDPPFSLLYVEKADDTRSLLDVQLTLTRTLVGRGRPVFRLARVNPWYDAFREEFDVTWSQHAEPVTPAELLARLNETI</sequence>
<reference evidence="2 3" key="1">
    <citation type="submission" date="2021-01" db="EMBL/GenBank/DDBJ databases">
        <title>Whole genome shotgun sequence of Catellatospora chokoriensis NBRC 107358.</title>
        <authorList>
            <person name="Komaki H."/>
            <person name="Tamura T."/>
        </authorList>
    </citation>
    <scope>NUCLEOTIDE SEQUENCE [LARGE SCALE GENOMIC DNA]</scope>
    <source>
        <strain evidence="2 3">NBRC 107358</strain>
    </source>
</reference>
<keyword evidence="3" id="KW-1185">Reference proteome</keyword>
<name>A0A8J3KAN9_9ACTN</name>
<dbReference type="EMBL" id="BONG01000072">
    <property type="protein sequence ID" value="GIF93765.1"/>
    <property type="molecule type" value="Genomic_DNA"/>
</dbReference>
<keyword evidence="1" id="KW-0812">Transmembrane</keyword>
<protein>
    <submittedName>
        <fullName evidence="2">Uncharacterized protein</fullName>
    </submittedName>
</protein>
<dbReference type="AlphaFoldDB" id="A0A8J3KAN9"/>
<feature type="transmembrane region" description="Helical" evidence="1">
    <location>
        <begin position="46"/>
        <end position="65"/>
    </location>
</feature>
<comment type="caution">
    <text evidence="2">The sequence shown here is derived from an EMBL/GenBank/DDBJ whole genome shotgun (WGS) entry which is preliminary data.</text>
</comment>
<evidence type="ECO:0000313" key="2">
    <source>
        <dbReference type="EMBL" id="GIF93765.1"/>
    </source>
</evidence>
<gene>
    <name evidence="2" type="ORF">Cch02nite_72090</name>
</gene>
<accession>A0A8J3KAN9</accession>
<dbReference type="RefSeq" id="WP_191841408.1">
    <property type="nucleotide sequence ID" value="NZ_BAAALB010000019.1"/>
</dbReference>
<keyword evidence="1" id="KW-0472">Membrane</keyword>
<organism evidence="2 3">
    <name type="scientific">Catellatospora chokoriensis</name>
    <dbReference type="NCBI Taxonomy" id="310353"/>
    <lineage>
        <taxon>Bacteria</taxon>
        <taxon>Bacillati</taxon>
        <taxon>Actinomycetota</taxon>
        <taxon>Actinomycetes</taxon>
        <taxon>Micromonosporales</taxon>
        <taxon>Micromonosporaceae</taxon>
        <taxon>Catellatospora</taxon>
    </lineage>
</organism>
<dbReference type="Proteomes" id="UP000619293">
    <property type="component" value="Unassembled WGS sequence"/>
</dbReference>